<keyword evidence="3" id="KW-0223">Dioxygenase</keyword>
<dbReference type="PANTHER" id="PTHR41534:SF2">
    <property type="entry name" value="3-PHENYLPROPIONATE_CINNAMIC ACID DIOXYGENASE SUBUNIT BETA"/>
    <property type="match status" value="1"/>
</dbReference>
<dbReference type="Pfam" id="PF00866">
    <property type="entry name" value="Ring_hydroxyl_B"/>
    <property type="match status" value="1"/>
</dbReference>
<evidence type="ECO:0000313" key="3">
    <source>
        <dbReference type="EMBL" id="RHW25710.1"/>
    </source>
</evidence>
<dbReference type="Proteomes" id="UP000283644">
    <property type="component" value="Unassembled WGS sequence"/>
</dbReference>
<keyword evidence="2" id="KW-0560">Oxidoreductase</keyword>
<comment type="similarity">
    <text evidence="1">Belongs to the bacterial ring-hydroxylating dioxygenase beta subunit family.</text>
</comment>
<evidence type="ECO:0000313" key="4">
    <source>
        <dbReference type="Proteomes" id="UP000283644"/>
    </source>
</evidence>
<proteinExistence type="inferred from homology"/>
<dbReference type="InterPro" id="IPR032710">
    <property type="entry name" value="NTF2-like_dom_sf"/>
</dbReference>
<evidence type="ECO:0000256" key="1">
    <source>
        <dbReference type="ARBA" id="ARBA00009570"/>
    </source>
</evidence>
<name>A0A417XZA2_9ACTN</name>
<comment type="caution">
    <text evidence="3">The sequence shown here is derived from an EMBL/GenBank/DDBJ whole genome shotgun (WGS) entry which is preliminary data.</text>
</comment>
<dbReference type="OrthoDB" id="3212009at2"/>
<evidence type="ECO:0000256" key="2">
    <source>
        <dbReference type="ARBA" id="ARBA00023002"/>
    </source>
</evidence>
<dbReference type="Gene3D" id="3.10.450.50">
    <property type="match status" value="1"/>
</dbReference>
<organism evidence="3 4">
    <name type="scientific">Nocardioides immobilis</name>
    <dbReference type="NCBI Taxonomy" id="2049295"/>
    <lineage>
        <taxon>Bacteria</taxon>
        <taxon>Bacillati</taxon>
        <taxon>Actinomycetota</taxon>
        <taxon>Actinomycetes</taxon>
        <taxon>Propionibacteriales</taxon>
        <taxon>Nocardioidaceae</taxon>
        <taxon>Nocardioides</taxon>
    </lineage>
</organism>
<keyword evidence="4" id="KW-1185">Reference proteome</keyword>
<dbReference type="PANTHER" id="PTHR41534">
    <property type="entry name" value="BLR3401 PROTEIN"/>
    <property type="match status" value="1"/>
</dbReference>
<reference evidence="3 4" key="1">
    <citation type="submission" date="2018-09" db="EMBL/GenBank/DDBJ databases">
        <title>Genome sequencing of Nocardioides immobilis CCTCC AB 2017083 for comparison to Nocardioides silvaticus.</title>
        <authorList>
            <person name="Li C."/>
            <person name="Wang G."/>
        </authorList>
    </citation>
    <scope>NUCLEOTIDE SEQUENCE [LARGE SCALE GENOMIC DNA]</scope>
    <source>
        <strain evidence="3 4">CCTCC AB 2017083</strain>
    </source>
</reference>
<dbReference type="RefSeq" id="WP_118926677.1">
    <property type="nucleotide sequence ID" value="NZ_QXGH01000022.1"/>
</dbReference>
<protein>
    <submittedName>
        <fullName evidence="3">Ring-hydroxylating dioxygenase subunit beta</fullName>
    </submittedName>
</protein>
<dbReference type="AlphaFoldDB" id="A0A417XZA2"/>
<accession>A0A417XZA2</accession>
<sequence>MGIDTATLPERPDVAGELLAIPAGWDVREVEQFLYKEARLADENDYDGWEALWTDDALYWVPVDGEGDHPLATVSVIYDNRNRISTRLKQVRTGKRYAQAPPSNLRRIIGNVELLGGRGNRDGGVDLELGANFVAIESRPRGNELWGGRTTYRLRKFGDEIRLVYKKVVLVDNERALPTLGFLI</sequence>
<dbReference type="GO" id="GO:0019380">
    <property type="term" value="P:3-phenylpropionate catabolic process"/>
    <property type="evidence" value="ECO:0007669"/>
    <property type="project" value="TreeGrafter"/>
</dbReference>
<dbReference type="SUPFAM" id="SSF54427">
    <property type="entry name" value="NTF2-like"/>
    <property type="match status" value="1"/>
</dbReference>
<dbReference type="EMBL" id="QXGH01000022">
    <property type="protein sequence ID" value="RHW25710.1"/>
    <property type="molecule type" value="Genomic_DNA"/>
</dbReference>
<dbReference type="GO" id="GO:0051213">
    <property type="term" value="F:dioxygenase activity"/>
    <property type="evidence" value="ECO:0007669"/>
    <property type="project" value="UniProtKB-KW"/>
</dbReference>
<dbReference type="InterPro" id="IPR000391">
    <property type="entry name" value="Rng_hydr_dOase-bsu"/>
</dbReference>
<gene>
    <name evidence="3" type="ORF">D0Z08_18215</name>
</gene>